<evidence type="ECO:0000313" key="9">
    <source>
        <dbReference type="Proteomes" id="UP001201163"/>
    </source>
</evidence>
<dbReference type="Proteomes" id="UP001201163">
    <property type="component" value="Unassembled WGS sequence"/>
</dbReference>
<name>A0AAD4LAU4_9AGAM</name>
<dbReference type="InterPro" id="IPR002401">
    <property type="entry name" value="Cyt_P450_E_grp-I"/>
</dbReference>
<dbReference type="InterPro" id="IPR036396">
    <property type="entry name" value="Cyt_P450_sf"/>
</dbReference>
<dbReference type="GO" id="GO:0020037">
    <property type="term" value="F:heme binding"/>
    <property type="evidence" value="ECO:0007669"/>
    <property type="project" value="InterPro"/>
</dbReference>
<evidence type="ECO:0000256" key="2">
    <source>
        <dbReference type="ARBA" id="ARBA00010617"/>
    </source>
</evidence>
<dbReference type="GO" id="GO:0016705">
    <property type="term" value="F:oxidoreductase activity, acting on paired donors, with incorporation or reduction of molecular oxygen"/>
    <property type="evidence" value="ECO:0007669"/>
    <property type="project" value="InterPro"/>
</dbReference>
<reference evidence="8" key="1">
    <citation type="submission" date="2022-01" db="EMBL/GenBank/DDBJ databases">
        <title>Comparative genomics reveals a dynamic genome evolution in the ectomycorrhizal milk-cap (Lactarius) mushrooms.</title>
        <authorList>
            <consortium name="DOE Joint Genome Institute"/>
            <person name="Lebreton A."/>
            <person name="Tang N."/>
            <person name="Kuo A."/>
            <person name="LaButti K."/>
            <person name="Drula E."/>
            <person name="Barry K."/>
            <person name="Clum A."/>
            <person name="Lipzen A."/>
            <person name="Mousain D."/>
            <person name="Ng V."/>
            <person name="Wang R."/>
            <person name="Wang X."/>
            <person name="Dai Y."/>
            <person name="Henrissat B."/>
            <person name="Grigoriev I.V."/>
            <person name="Guerin-Laguette A."/>
            <person name="Yu F."/>
            <person name="Martin F.M."/>
        </authorList>
    </citation>
    <scope>NUCLEOTIDE SEQUENCE</scope>
    <source>
        <strain evidence="8">QP</strain>
    </source>
</reference>
<feature type="transmembrane region" description="Helical" evidence="7">
    <location>
        <begin position="12"/>
        <end position="34"/>
    </location>
</feature>
<sequence>MDLPLRSALSLLVSEVASFFILWSIIGTVLRIAYNYYLHPLSRFPGPPGAACTKLWLAYMEVWKGVNLTDLRFQLHEKYGDIVRIAPNELHFSNPSVYKEIYNLGNKWDKDHHLYYATDLDSFFGSPRYPEVKLRRGVLNPFFSKAAIVKMQHLVQERVSRLSRIARRSSDLSLGFKCFSADATSLYCFGNCFDQTAACDFNAPLLIAMEQSLPSFSLRKQFGAIVWLVRNFSNSPITSILPSAIRSLCLLYNIIDSQSQKIILDQQKFEETPPSNISPKLLGSNIGGRHSRITARHILRESQVLLCAGSSHVVGTVLMTGTYHLLHNPEMRERLFGELLTVWPNLSQPPRYETLERLPYLTAVVKETLRLAPATPVGLARVVPPEGATISGVRIPGGTSVSQSSLFVHLSEDVFVYADDFAPERWLGPDAAKLDQFLVAFSDGPRSCQGNNLAYCELYLGLAHLFRRFDLRIDESRPPSLDWKEHFLSYHTGEHLHVFCSPRSS</sequence>
<protein>
    <submittedName>
        <fullName evidence="8">Cytochrome P450</fullName>
    </submittedName>
</protein>
<dbReference type="GO" id="GO:0005506">
    <property type="term" value="F:iron ion binding"/>
    <property type="evidence" value="ECO:0007669"/>
    <property type="project" value="InterPro"/>
</dbReference>
<accession>A0AAD4LAU4</accession>
<evidence type="ECO:0000313" key="8">
    <source>
        <dbReference type="EMBL" id="KAH8982797.1"/>
    </source>
</evidence>
<keyword evidence="7" id="KW-0472">Membrane</keyword>
<proteinExistence type="inferred from homology"/>
<feature type="binding site" description="axial binding residue" evidence="6">
    <location>
        <position position="448"/>
    </location>
    <ligand>
        <name>heme</name>
        <dbReference type="ChEBI" id="CHEBI:30413"/>
    </ligand>
    <ligandPart>
        <name>Fe</name>
        <dbReference type="ChEBI" id="CHEBI:18248"/>
    </ligandPart>
</feature>
<organism evidence="8 9">
    <name type="scientific">Lactarius akahatsu</name>
    <dbReference type="NCBI Taxonomy" id="416441"/>
    <lineage>
        <taxon>Eukaryota</taxon>
        <taxon>Fungi</taxon>
        <taxon>Dikarya</taxon>
        <taxon>Basidiomycota</taxon>
        <taxon>Agaricomycotina</taxon>
        <taxon>Agaricomycetes</taxon>
        <taxon>Russulales</taxon>
        <taxon>Russulaceae</taxon>
        <taxon>Lactarius</taxon>
    </lineage>
</organism>
<keyword evidence="6" id="KW-0349">Heme</keyword>
<comment type="pathway">
    <text evidence="1">Secondary metabolite biosynthesis.</text>
</comment>
<evidence type="ECO:0000256" key="1">
    <source>
        <dbReference type="ARBA" id="ARBA00005179"/>
    </source>
</evidence>
<evidence type="ECO:0000256" key="4">
    <source>
        <dbReference type="ARBA" id="ARBA00023002"/>
    </source>
</evidence>
<comment type="similarity">
    <text evidence="2">Belongs to the cytochrome P450 family.</text>
</comment>
<dbReference type="InterPro" id="IPR001128">
    <property type="entry name" value="Cyt_P450"/>
</dbReference>
<dbReference type="Pfam" id="PF00067">
    <property type="entry name" value="p450"/>
    <property type="match status" value="1"/>
</dbReference>
<dbReference type="SUPFAM" id="SSF48264">
    <property type="entry name" value="Cytochrome P450"/>
    <property type="match status" value="1"/>
</dbReference>
<comment type="caution">
    <text evidence="8">The sequence shown here is derived from an EMBL/GenBank/DDBJ whole genome shotgun (WGS) entry which is preliminary data.</text>
</comment>
<keyword evidence="3 6" id="KW-0479">Metal-binding</keyword>
<evidence type="ECO:0000256" key="7">
    <source>
        <dbReference type="SAM" id="Phobius"/>
    </source>
</evidence>
<keyword evidence="7" id="KW-1133">Transmembrane helix</keyword>
<dbReference type="Gene3D" id="1.10.630.10">
    <property type="entry name" value="Cytochrome P450"/>
    <property type="match status" value="1"/>
</dbReference>
<dbReference type="EMBL" id="JAKELL010000096">
    <property type="protein sequence ID" value="KAH8982797.1"/>
    <property type="molecule type" value="Genomic_DNA"/>
</dbReference>
<comment type="cofactor">
    <cofactor evidence="6">
        <name>heme</name>
        <dbReference type="ChEBI" id="CHEBI:30413"/>
    </cofactor>
</comment>
<dbReference type="AlphaFoldDB" id="A0AAD4LAU4"/>
<dbReference type="PRINTS" id="PR00463">
    <property type="entry name" value="EP450I"/>
</dbReference>
<dbReference type="PANTHER" id="PTHR24305:SF157">
    <property type="entry name" value="N-ACETYLTRYPTOPHAN 6-HYDROXYLASE IVOC-RELATED"/>
    <property type="match status" value="1"/>
</dbReference>
<dbReference type="PRINTS" id="PR00385">
    <property type="entry name" value="P450"/>
</dbReference>
<dbReference type="GO" id="GO:0004497">
    <property type="term" value="F:monooxygenase activity"/>
    <property type="evidence" value="ECO:0007669"/>
    <property type="project" value="InterPro"/>
</dbReference>
<evidence type="ECO:0000256" key="5">
    <source>
        <dbReference type="ARBA" id="ARBA00023004"/>
    </source>
</evidence>
<keyword evidence="5 6" id="KW-0408">Iron</keyword>
<dbReference type="InterPro" id="IPR050121">
    <property type="entry name" value="Cytochrome_P450_monoxygenase"/>
</dbReference>
<keyword evidence="9" id="KW-1185">Reference proteome</keyword>
<keyword evidence="7" id="KW-0812">Transmembrane</keyword>
<evidence type="ECO:0000256" key="6">
    <source>
        <dbReference type="PIRSR" id="PIRSR602401-1"/>
    </source>
</evidence>
<evidence type="ECO:0000256" key="3">
    <source>
        <dbReference type="ARBA" id="ARBA00022723"/>
    </source>
</evidence>
<dbReference type="CDD" id="cd11062">
    <property type="entry name" value="CYP58-like"/>
    <property type="match status" value="1"/>
</dbReference>
<keyword evidence="4" id="KW-0560">Oxidoreductase</keyword>
<dbReference type="PANTHER" id="PTHR24305">
    <property type="entry name" value="CYTOCHROME P450"/>
    <property type="match status" value="1"/>
</dbReference>
<gene>
    <name evidence="8" type="ORF">EDB92DRAFT_1804289</name>
</gene>